<feature type="region of interest" description="Disordered" evidence="4">
    <location>
        <begin position="138"/>
        <end position="182"/>
    </location>
</feature>
<gene>
    <name evidence="6" type="ORF">NTEN_LOCUS369</name>
</gene>
<dbReference type="SUPFAM" id="SSF56349">
    <property type="entry name" value="DNA breaking-rejoining enzymes"/>
    <property type="match status" value="1"/>
</dbReference>
<feature type="region of interest" description="Disordered" evidence="4">
    <location>
        <begin position="960"/>
        <end position="1028"/>
    </location>
</feature>
<dbReference type="GO" id="GO:0003677">
    <property type="term" value="F:DNA binding"/>
    <property type="evidence" value="ECO:0007669"/>
    <property type="project" value="UniProtKB-KW"/>
</dbReference>
<feature type="coiled-coil region" evidence="3">
    <location>
        <begin position="199"/>
        <end position="226"/>
    </location>
</feature>
<feature type="domain" description="Tyr recombinase" evidence="5">
    <location>
        <begin position="1147"/>
        <end position="1355"/>
    </location>
</feature>
<dbReference type="PANTHER" id="PTHR35617:SF3">
    <property type="entry name" value="CORE-BINDING (CB) DOMAIN-CONTAINING PROTEIN"/>
    <property type="match status" value="1"/>
</dbReference>
<dbReference type="InterPro" id="IPR002104">
    <property type="entry name" value="Integrase_catalytic"/>
</dbReference>
<keyword evidence="7" id="KW-1185">Reference proteome</keyword>
<dbReference type="InterPro" id="IPR010998">
    <property type="entry name" value="Integrase_recombinase_N"/>
</dbReference>
<keyword evidence="2" id="KW-0233">DNA recombination</keyword>
<evidence type="ECO:0000256" key="4">
    <source>
        <dbReference type="SAM" id="MobiDB-lite"/>
    </source>
</evidence>
<dbReference type="Gene3D" id="1.10.150.130">
    <property type="match status" value="1"/>
</dbReference>
<evidence type="ECO:0000256" key="3">
    <source>
        <dbReference type="SAM" id="Coils"/>
    </source>
</evidence>
<reference evidence="6 7" key="1">
    <citation type="submission" date="2020-02" db="EMBL/GenBank/DDBJ databases">
        <authorList>
            <person name="Ferguson B K."/>
        </authorList>
    </citation>
    <scope>NUCLEOTIDE SEQUENCE [LARGE SCALE GENOMIC DNA]</scope>
</reference>
<keyword evidence="3" id="KW-0175">Coiled coil</keyword>
<dbReference type="EMBL" id="CADCXU010000401">
    <property type="protein sequence ID" value="CAA9993393.1"/>
    <property type="molecule type" value="Genomic_DNA"/>
</dbReference>
<evidence type="ECO:0000313" key="6">
    <source>
        <dbReference type="EMBL" id="CAA9993393.1"/>
    </source>
</evidence>
<protein>
    <recommendedName>
        <fullName evidence="5">Tyr recombinase domain-containing protein</fullName>
    </recommendedName>
</protein>
<dbReference type="Gene3D" id="1.10.443.10">
    <property type="entry name" value="Intergrase catalytic core"/>
    <property type="match status" value="1"/>
</dbReference>
<dbReference type="InterPro" id="IPR011010">
    <property type="entry name" value="DNA_brk_join_enz"/>
</dbReference>
<organism evidence="6 7">
    <name type="scientific">Nesidiocoris tenuis</name>
    <dbReference type="NCBI Taxonomy" id="355587"/>
    <lineage>
        <taxon>Eukaryota</taxon>
        <taxon>Metazoa</taxon>
        <taxon>Ecdysozoa</taxon>
        <taxon>Arthropoda</taxon>
        <taxon>Hexapoda</taxon>
        <taxon>Insecta</taxon>
        <taxon>Pterygota</taxon>
        <taxon>Neoptera</taxon>
        <taxon>Paraneoptera</taxon>
        <taxon>Hemiptera</taxon>
        <taxon>Heteroptera</taxon>
        <taxon>Panheteroptera</taxon>
        <taxon>Cimicomorpha</taxon>
        <taxon>Miridae</taxon>
        <taxon>Dicyphina</taxon>
        <taxon>Nesidiocoris</taxon>
    </lineage>
</organism>
<dbReference type="PANTHER" id="PTHR35617">
    <property type="entry name" value="PHAGE_INTEGRASE DOMAIN-CONTAINING PROTEIN"/>
    <property type="match status" value="1"/>
</dbReference>
<feature type="region of interest" description="Disordered" evidence="4">
    <location>
        <begin position="848"/>
        <end position="896"/>
    </location>
</feature>
<feature type="compositionally biased region" description="Low complexity" evidence="4">
    <location>
        <begin position="148"/>
        <end position="163"/>
    </location>
</feature>
<dbReference type="Proteomes" id="UP000479000">
    <property type="component" value="Unassembled WGS sequence"/>
</dbReference>
<dbReference type="InterPro" id="IPR013762">
    <property type="entry name" value="Integrase-like_cat_sf"/>
</dbReference>
<dbReference type="PROSITE" id="PS51898">
    <property type="entry name" value="TYR_RECOMBINASE"/>
    <property type="match status" value="1"/>
</dbReference>
<feature type="non-terminal residue" evidence="6">
    <location>
        <position position="1361"/>
    </location>
</feature>
<feature type="compositionally biased region" description="Polar residues" evidence="4">
    <location>
        <begin position="968"/>
        <end position="990"/>
    </location>
</feature>
<proteinExistence type="predicted"/>
<evidence type="ECO:0000256" key="1">
    <source>
        <dbReference type="ARBA" id="ARBA00023125"/>
    </source>
</evidence>
<name>A0A6H5FWD8_9HEMI</name>
<feature type="compositionally biased region" description="Polar residues" evidence="4">
    <location>
        <begin position="517"/>
        <end position="532"/>
    </location>
</feature>
<feature type="compositionally biased region" description="Low complexity" evidence="4">
    <location>
        <begin position="856"/>
        <end position="878"/>
    </location>
</feature>
<dbReference type="GO" id="GO:0015074">
    <property type="term" value="P:DNA integration"/>
    <property type="evidence" value="ECO:0007669"/>
    <property type="project" value="InterPro"/>
</dbReference>
<feature type="compositionally biased region" description="Polar residues" evidence="4">
    <location>
        <begin position="545"/>
        <end position="554"/>
    </location>
</feature>
<evidence type="ECO:0000313" key="7">
    <source>
        <dbReference type="Proteomes" id="UP000479000"/>
    </source>
</evidence>
<keyword evidence="1" id="KW-0238">DNA-binding</keyword>
<sequence>MTTTLGALFDDPVEDKFLESVKSIIEDCYPAGWRNWTVTHPPPLDASVDRNRLRFAIPTLRLVQAFQPGKKHISERQYKNMKATLFAWPLGQALLFAPASFATALRGSSELFESFLANLQAIKPQILSCAEVNAALERESKKRPSTTTQVMASGSSASSMVQTPLIDNDDSPSYESLSPPRPSTVQLVRSQLQPIDNRLNAFERKFELLQNEMRSLVEALHVQQQQTELASADDIEMSDYEDYSQSENDADSVTAQVPNHLDYWDDVAPKKASEQKQCEAAGFEAPNFDPMTVTQEPDVPDPPDVLRDQLIACQRLGQAGWNRVRYSEVEPQLKRSGVFQPLLVNNQLMSYHSRSRDFKLRQEERLLGIISYGLLAQRHEFQQACKQLIDALPATTALVTQKFTAPSASFRLSSDSVLQYVCGKRAEIIAERRRLLTPPDPIIQQQLSAIPPSTTHLFDEDRLAKCNLVFPQKSKLNIQPRKRRMQEVLPHNSTFKPKRNRTQAPLRSAEPNRPHQRQNSRGQPSNRGNPSRRTIHNPRRDRSKPSQPQRLSGNNRLVRCILPCTNHTTASSLFGVYLRQQNLQLDLPPIWAGIGSASIQSTHKLGRISASRQGDTDTSLFGRFPHCGTERAQITATCSPGGAIAPAPWLAREPSEISTCPLAQTNLPGINMGYIHPTGYASSGQSSVTVHPPASPAKTTHLVQAVEPAAHRPPELCSLRSTAGSLGTEEPTTSFKTPSTQFTFAQISDPYNGTQSSSMVGKSSESKQEICAPVRPGVPIDGCVRLGNWCHNRGSTPAEQVETTPASVAHKPQGALCRQVGHIVCTPYLQEKDCDPADRQHDRRIAHQEARGAEITNSTTRNHSSTSFSTHSSTPHSTILYPGSVQHASGSTVQECPPARVASVERDHNHHLQTLGMAGSRPICIKTLSSSTQICNDRPTRCTGAISRRLLSTVDIQASMGVPAPATDPSSPEPSQLCNRNVPTSGSSLGENVLEGRPKSESSGRTNPYHQPANPPDRPVHKRCSNQRQQHDIGGVENTGWAPHLSGWTLTEQKLLNAAWRPSTKASYRKPWDRWLHWADKTKINPLYPKPEALARFLAFLYTDLSLSPASIALHKSVVATWTNPDQSAALSSHPIVTKMMKGIVTSQPKRQTRAIWDIAQLRNWIQSNPPQRSSYFQVTRHLAILLLLASGRRIHDLTLLCVDPAHLQRIPPDVVLWPMFGAKTDGPKGAQSGWKLSPNPDDPLWDVVQWLDSFLEMRQQRCGALKLPQLFISSRGKVRPASRAIIAKWVSSALTQAGIDAPPGSFRSAVNSELARSHVPIDDILARANWRASDTFIRHYYRPVVSTESENSANPTSRTF</sequence>
<evidence type="ECO:0000256" key="2">
    <source>
        <dbReference type="ARBA" id="ARBA00023172"/>
    </source>
</evidence>
<feature type="region of interest" description="Disordered" evidence="4">
    <location>
        <begin position="475"/>
        <end position="554"/>
    </location>
</feature>
<evidence type="ECO:0000259" key="5">
    <source>
        <dbReference type="PROSITE" id="PS51898"/>
    </source>
</evidence>
<dbReference type="OrthoDB" id="6771932at2759"/>
<accession>A0A6H5FWD8</accession>
<dbReference type="GO" id="GO:0006310">
    <property type="term" value="P:DNA recombination"/>
    <property type="evidence" value="ECO:0007669"/>
    <property type="project" value="UniProtKB-KW"/>
</dbReference>